<accession>A0ABV2GEQ3</accession>
<dbReference type="EMBL" id="JBEPLW010000027">
    <property type="protein sequence ID" value="MET3576609.1"/>
    <property type="molecule type" value="Genomic_DNA"/>
</dbReference>
<gene>
    <name evidence="2" type="ORF">ABID49_002538</name>
</gene>
<feature type="transmembrane region" description="Helical" evidence="1">
    <location>
        <begin position="35"/>
        <end position="53"/>
    </location>
</feature>
<keyword evidence="1" id="KW-1133">Transmembrane helix</keyword>
<proteinExistence type="predicted"/>
<sequence length="60" mass="6913">MNQNSRLVPVAAIFFIAVIFMMNLVFPALAFRWKMVVIIVILGITGAGIMMWTKRRRDDE</sequence>
<dbReference type="Proteomes" id="UP001549099">
    <property type="component" value="Unassembled WGS sequence"/>
</dbReference>
<reference evidence="2 3" key="1">
    <citation type="submission" date="2024-06" db="EMBL/GenBank/DDBJ databases">
        <title>Genomic Encyclopedia of Type Strains, Phase IV (KMG-IV): sequencing the most valuable type-strain genomes for metagenomic binning, comparative biology and taxonomic classification.</title>
        <authorList>
            <person name="Goeker M."/>
        </authorList>
    </citation>
    <scope>NUCLEOTIDE SEQUENCE [LARGE SCALE GENOMIC DNA]</scope>
    <source>
        <strain evidence="2 3">DSM 26128</strain>
    </source>
</reference>
<evidence type="ECO:0000256" key="1">
    <source>
        <dbReference type="SAM" id="Phobius"/>
    </source>
</evidence>
<feature type="transmembrane region" description="Helical" evidence="1">
    <location>
        <begin position="7"/>
        <end position="29"/>
    </location>
</feature>
<organism evidence="2 3">
    <name type="scientific">Bhargavaea ullalensis</name>
    <dbReference type="NCBI Taxonomy" id="1265685"/>
    <lineage>
        <taxon>Bacteria</taxon>
        <taxon>Bacillati</taxon>
        <taxon>Bacillota</taxon>
        <taxon>Bacilli</taxon>
        <taxon>Bacillales</taxon>
        <taxon>Caryophanaceae</taxon>
        <taxon>Bhargavaea</taxon>
    </lineage>
</organism>
<keyword evidence="1" id="KW-0812">Transmembrane</keyword>
<comment type="caution">
    <text evidence="2">The sequence shown here is derived from an EMBL/GenBank/DDBJ whole genome shotgun (WGS) entry which is preliminary data.</text>
</comment>
<evidence type="ECO:0000313" key="3">
    <source>
        <dbReference type="Proteomes" id="UP001549099"/>
    </source>
</evidence>
<protein>
    <submittedName>
        <fullName evidence="2">Glucan phosphoethanolaminetransferase (Alkaline phosphatase superfamily)</fullName>
    </submittedName>
</protein>
<dbReference type="RefSeq" id="WP_354198800.1">
    <property type="nucleotide sequence ID" value="NZ_JBEPLW010000027.1"/>
</dbReference>
<keyword evidence="1" id="KW-0472">Membrane</keyword>
<keyword evidence="3" id="KW-1185">Reference proteome</keyword>
<evidence type="ECO:0000313" key="2">
    <source>
        <dbReference type="EMBL" id="MET3576609.1"/>
    </source>
</evidence>
<name>A0ABV2GEQ3_9BACL</name>